<evidence type="ECO:0000313" key="2">
    <source>
        <dbReference type="EMBL" id="QHQ34258.1"/>
    </source>
</evidence>
<gene>
    <name evidence="2" type="ORF">GO499_03150</name>
</gene>
<dbReference type="GO" id="GO:0003677">
    <property type="term" value="F:DNA binding"/>
    <property type="evidence" value="ECO:0007669"/>
    <property type="project" value="TreeGrafter"/>
</dbReference>
<dbReference type="InterPro" id="IPR036390">
    <property type="entry name" value="WH_DNA-bd_sf"/>
</dbReference>
<dbReference type="EMBL" id="CP046620">
    <property type="protein sequence ID" value="QHQ34258.1"/>
    <property type="molecule type" value="Genomic_DNA"/>
</dbReference>
<dbReference type="InterPro" id="IPR052543">
    <property type="entry name" value="HTH_Metal-responsive_Reg"/>
</dbReference>
<dbReference type="InterPro" id="IPR036388">
    <property type="entry name" value="WH-like_DNA-bd_sf"/>
</dbReference>
<feature type="domain" description="HTH arsR-type" evidence="1">
    <location>
        <begin position="1"/>
        <end position="94"/>
    </location>
</feature>
<dbReference type="PANTHER" id="PTHR39168:SF1">
    <property type="entry name" value="TRANSCRIPTIONAL REGULATORY PROTEIN"/>
    <property type="match status" value="1"/>
</dbReference>
<dbReference type="SUPFAM" id="SSF46785">
    <property type="entry name" value="Winged helix' DNA-binding domain"/>
    <property type="match status" value="1"/>
</dbReference>
<accession>A0A6P1SUY2</accession>
<dbReference type="RefSeq" id="WP_161860829.1">
    <property type="nucleotide sequence ID" value="NZ_CP046620.1"/>
</dbReference>
<dbReference type="PRINTS" id="PR00778">
    <property type="entry name" value="HTHARSR"/>
</dbReference>
<evidence type="ECO:0000259" key="1">
    <source>
        <dbReference type="PROSITE" id="PS50987"/>
    </source>
</evidence>
<proteinExistence type="predicted"/>
<dbReference type="GO" id="GO:0003700">
    <property type="term" value="F:DNA-binding transcription factor activity"/>
    <property type="evidence" value="ECO:0007669"/>
    <property type="project" value="InterPro"/>
</dbReference>
<dbReference type="InterPro" id="IPR001845">
    <property type="entry name" value="HTH_ArsR_DNA-bd_dom"/>
</dbReference>
<dbReference type="GO" id="GO:0046686">
    <property type="term" value="P:response to cadmium ion"/>
    <property type="evidence" value="ECO:0007669"/>
    <property type="project" value="TreeGrafter"/>
</dbReference>
<name>A0A6P1SUY2_9RHOB</name>
<dbReference type="Pfam" id="PF12840">
    <property type="entry name" value="HTH_20"/>
    <property type="match status" value="1"/>
</dbReference>
<dbReference type="CDD" id="cd00090">
    <property type="entry name" value="HTH_ARSR"/>
    <property type="match status" value="1"/>
</dbReference>
<dbReference type="KEGG" id="amaq:GO499_03150"/>
<dbReference type="GO" id="GO:0010288">
    <property type="term" value="P:response to lead ion"/>
    <property type="evidence" value="ECO:0007669"/>
    <property type="project" value="TreeGrafter"/>
</dbReference>
<sequence length="225" mass="23981">MKEGPDIARIAALIGDPARANMLSALMGGQALTATELAAEAGITASTASGHLAKLQSGGLIGVRSQGRHKYFALAHEDVGQTLERMMGLAAVAGHMRSRPGPKDPALRKSRVCYNHLAGDFGIRLYESLLANSHILEVAGHPELTAAGAAAATDFGIDTETLRQPITLSCLDWSERRSHLAGSLGRAYLSRFESLGWAMRQPESRVINFTSRGETEFFAAFPLPA</sequence>
<dbReference type="GO" id="GO:0032791">
    <property type="term" value="F:lead ion binding"/>
    <property type="evidence" value="ECO:0007669"/>
    <property type="project" value="TreeGrafter"/>
</dbReference>
<dbReference type="AlphaFoldDB" id="A0A6P1SUY2"/>
<dbReference type="PANTHER" id="PTHR39168">
    <property type="entry name" value="TRANSCRIPTIONAL REGULATOR-RELATED"/>
    <property type="match status" value="1"/>
</dbReference>
<keyword evidence="3" id="KW-1185">Reference proteome</keyword>
<evidence type="ECO:0000313" key="3">
    <source>
        <dbReference type="Proteomes" id="UP000464495"/>
    </source>
</evidence>
<dbReference type="Proteomes" id="UP000464495">
    <property type="component" value="Chromosome"/>
</dbReference>
<organism evidence="2 3">
    <name type="scientific">Algicella marina</name>
    <dbReference type="NCBI Taxonomy" id="2683284"/>
    <lineage>
        <taxon>Bacteria</taxon>
        <taxon>Pseudomonadati</taxon>
        <taxon>Pseudomonadota</taxon>
        <taxon>Alphaproteobacteria</taxon>
        <taxon>Rhodobacterales</taxon>
        <taxon>Paracoccaceae</taxon>
        <taxon>Algicella</taxon>
    </lineage>
</organism>
<dbReference type="GO" id="GO:0097063">
    <property type="term" value="F:cadmium ion sensor activity"/>
    <property type="evidence" value="ECO:0007669"/>
    <property type="project" value="TreeGrafter"/>
</dbReference>
<dbReference type="SMART" id="SM00418">
    <property type="entry name" value="HTH_ARSR"/>
    <property type="match status" value="1"/>
</dbReference>
<protein>
    <submittedName>
        <fullName evidence="2">Helix-turn-helix domain-containing protein</fullName>
    </submittedName>
</protein>
<dbReference type="PROSITE" id="PS50987">
    <property type="entry name" value="HTH_ARSR_2"/>
    <property type="match status" value="1"/>
</dbReference>
<dbReference type="Gene3D" id="1.10.10.10">
    <property type="entry name" value="Winged helix-like DNA-binding domain superfamily/Winged helix DNA-binding domain"/>
    <property type="match status" value="1"/>
</dbReference>
<reference evidence="2 3" key="1">
    <citation type="submission" date="2019-12" db="EMBL/GenBank/DDBJ databases">
        <title>Complete genome sequence of Algicella marina strain 9Alg 56(T) isolated from the red alga Tichocarpus crinitus.</title>
        <authorList>
            <person name="Kim S.-G."/>
            <person name="Nedashkovskaya O.I."/>
        </authorList>
    </citation>
    <scope>NUCLEOTIDE SEQUENCE [LARGE SCALE GENOMIC DNA]</scope>
    <source>
        <strain evidence="2 3">9Alg 56</strain>
    </source>
</reference>
<dbReference type="InterPro" id="IPR011991">
    <property type="entry name" value="ArsR-like_HTH"/>
</dbReference>